<evidence type="ECO:0000313" key="3">
    <source>
        <dbReference type="Proteomes" id="UP000818029"/>
    </source>
</evidence>
<proteinExistence type="predicted"/>
<dbReference type="Proteomes" id="UP000818029">
    <property type="component" value="Chromosome A09"/>
</dbReference>
<accession>A0A1U8LRT2</accession>
<gene>
    <name evidence="4" type="primary">LOC107930205</name>
</gene>
<sequence length="185" mass="21210">MANLIERAFGTIIAAIANSFFGYRDNKKGVSNTNYYHKKPNKGQPLSLQTVDLKVRMCCIGCERVVKRAIYKLRVVLGVNSVEVDLKMGKVTVIGHIDRHKVLKQVRRSGKRAEFWPYPNPPLYFISSGDYFRDTTNEFKESYNYYKHGYNLGHRHGNIPVTHRGDDKISNMFNDDNVNAACCLM</sequence>
<dbReference type="PaxDb" id="3635-A0A1U8LRT2"/>
<dbReference type="InterPro" id="IPR036163">
    <property type="entry name" value="HMA_dom_sf"/>
</dbReference>
<dbReference type="OrthoDB" id="689350at2759"/>
<evidence type="ECO:0000313" key="4">
    <source>
        <dbReference type="RefSeq" id="XP_016717286.1"/>
    </source>
</evidence>
<reference evidence="4" key="2">
    <citation type="submission" date="2025-08" db="UniProtKB">
        <authorList>
            <consortium name="RefSeq"/>
        </authorList>
    </citation>
    <scope>IDENTIFICATION</scope>
</reference>
<dbReference type="KEGG" id="ghi:107930205"/>
<dbReference type="Pfam" id="PF00403">
    <property type="entry name" value="HMA"/>
    <property type="match status" value="1"/>
</dbReference>
<dbReference type="GeneID" id="107930205"/>
<name>A0A1U8LRT2_GOSHI</name>
<dbReference type="PROSITE" id="PS50846">
    <property type="entry name" value="HMA_2"/>
    <property type="match status" value="1"/>
</dbReference>
<dbReference type="PANTHER" id="PTHR22814">
    <property type="entry name" value="COPPER TRANSPORT PROTEIN ATOX1-RELATED"/>
    <property type="match status" value="1"/>
</dbReference>
<dbReference type="InterPro" id="IPR006121">
    <property type="entry name" value="HMA_dom"/>
</dbReference>
<dbReference type="GO" id="GO:0046872">
    <property type="term" value="F:metal ion binding"/>
    <property type="evidence" value="ECO:0007669"/>
    <property type="project" value="UniProtKB-KW"/>
</dbReference>
<reference evidence="3" key="1">
    <citation type="journal article" date="2020" name="Nat. Genet.">
        <title>Genomic diversifications of five Gossypium allopolyploid species and their impact on cotton improvement.</title>
        <authorList>
            <person name="Chen Z.J."/>
            <person name="Sreedasyam A."/>
            <person name="Ando A."/>
            <person name="Song Q."/>
            <person name="De Santiago L.M."/>
            <person name="Hulse-Kemp A.M."/>
            <person name="Ding M."/>
            <person name="Ye W."/>
            <person name="Kirkbride R.C."/>
            <person name="Jenkins J."/>
            <person name="Plott C."/>
            <person name="Lovell J."/>
            <person name="Lin Y.M."/>
            <person name="Vaughn R."/>
            <person name="Liu B."/>
            <person name="Simpson S."/>
            <person name="Scheffler B.E."/>
            <person name="Wen L."/>
            <person name="Saski C.A."/>
            <person name="Grover C.E."/>
            <person name="Hu G."/>
            <person name="Conover J.L."/>
            <person name="Carlson J.W."/>
            <person name="Shu S."/>
            <person name="Boston L.B."/>
            <person name="Williams M."/>
            <person name="Peterson D.G."/>
            <person name="McGee K."/>
            <person name="Jones D.C."/>
            <person name="Wendel J.F."/>
            <person name="Stelly D.M."/>
            <person name="Grimwood J."/>
            <person name="Schmutz J."/>
        </authorList>
    </citation>
    <scope>NUCLEOTIDE SEQUENCE [LARGE SCALE GENOMIC DNA]</scope>
    <source>
        <strain evidence="3">cv. TM-1</strain>
    </source>
</reference>
<dbReference type="SUPFAM" id="SSF55008">
    <property type="entry name" value="HMA, heavy metal-associated domain"/>
    <property type="match status" value="1"/>
</dbReference>
<dbReference type="CDD" id="cd00371">
    <property type="entry name" value="HMA"/>
    <property type="match status" value="1"/>
</dbReference>
<evidence type="ECO:0000256" key="1">
    <source>
        <dbReference type="ARBA" id="ARBA00022723"/>
    </source>
</evidence>
<dbReference type="PANTHER" id="PTHR22814:SF288">
    <property type="entry name" value="HEAVY METAL-ASSOCIATED ISOPRENYLATED PLANT PROTEIN 30"/>
    <property type="match status" value="1"/>
</dbReference>
<protein>
    <submittedName>
        <fullName evidence="4">Heavy metal-associated isoprenylated plant protein 30 isoform X1</fullName>
    </submittedName>
</protein>
<feature type="domain" description="HMA" evidence="2">
    <location>
        <begin position="48"/>
        <end position="114"/>
    </location>
</feature>
<evidence type="ECO:0000259" key="2">
    <source>
        <dbReference type="PROSITE" id="PS50846"/>
    </source>
</evidence>
<dbReference type="AlphaFoldDB" id="A0A1U8LRT2"/>
<dbReference type="RefSeq" id="XP_016717286.1">
    <property type="nucleotide sequence ID" value="XM_016861797.2"/>
</dbReference>
<keyword evidence="1" id="KW-0479">Metal-binding</keyword>
<keyword evidence="3" id="KW-1185">Reference proteome</keyword>
<organism evidence="3 4">
    <name type="scientific">Gossypium hirsutum</name>
    <name type="common">Upland cotton</name>
    <name type="synonym">Gossypium mexicanum</name>
    <dbReference type="NCBI Taxonomy" id="3635"/>
    <lineage>
        <taxon>Eukaryota</taxon>
        <taxon>Viridiplantae</taxon>
        <taxon>Streptophyta</taxon>
        <taxon>Embryophyta</taxon>
        <taxon>Tracheophyta</taxon>
        <taxon>Spermatophyta</taxon>
        <taxon>Magnoliopsida</taxon>
        <taxon>eudicotyledons</taxon>
        <taxon>Gunneridae</taxon>
        <taxon>Pentapetalae</taxon>
        <taxon>rosids</taxon>
        <taxon>malvids</taxon>
        <taxon>Malvales</taxon>
        <taxon>Malvaceae</taxon>
        <taxon>Malvoideae</taxon>
        <taxon>Gossypium</taxon>
    </lineage>
</organism>
<dbReference type="Gene3D" id="3.30.70.100">
    <property type="match status" value="1"/>
</dbReference>